<evidence type="ECO:0000256" key="8">
    <source>
        <dbReference type="PIRSR" id="PIRSR000006-2"/>
    </source>
</evidence>
<dbReference type="PROSITE" id="PS51007">
    <property type="entry name" value="CYTC"/>
    <property type="match status" value="1"/>
</dbReference>
<comment type="caution">
    <text evidence="11">The sequence shown here is derived from an EMBL/GenBank/DDBJ whole genome shotgun (WGS) entry which is preliminary data.</text>
</comment>
<keyword evidence="7" id="KW-0997">Cell inner membrane</keyword>
<feature type="binding site" description="covalent" evidence="8">
    <location>
        <position position="195"/>
    </location>
    <ligand>
        <name>heme c</name>
        <dbReference type="ChEBI" id="CHEBI:61717"/>
        <label>2</label>
    </ligand>
</feature>
<keyword evidence="1 7" id="KW-0813">Transport</keyword>
<dbReference type="InterPro" id="IPR036909">
    <property type="entry name" value="Cyt_c-like_dom_sf"/>
</dbReference>
<keyword evidence="4 7" id="KW-0479">Metal-binding</keyword>
<keyword evidence="6 7" id="KW-0408">Iron</keyword>
<feature type="binding site" description="covalent" evidence="8">
    <location>
        <position position="86"/>
    </location>
    <ligand>
        <name>heme c</name>
        <dbReference type="ChEBI" id="CHEBI:61717"/>
        <label>1</label>
    </ligand>
</feature>
<evidence type="ECO:0000256" key="4">
    <source>
        <dbReference type="ARBA" id="ARBA00022723"/>
    </source>
</evidence>
<dbReference type="PANTHER" id="PTHR33751">
    <property type="entry name" value="CBB3-TYPE CYTOCHROME C OXIDASE SUBUNIT FIXP"/>
    <property type="match status" value="1"/>
</dbReference>
<accession>A0A7Y0BMR9</accession>
<comment type="subunit">
    <text evidence="7">Component of the cbb3-type cytochrome c oxidase.</text>
</comment>
<keyword evidence="7" id="KW-0560">Oxidoreductase</keyword>
<feature type="binding site" description="covalent" evidence="8">
    <location>
        <position position="89"/>
    </location>
    <ligand>
        <name>heme c</name>
        <dbReference type="ChEBI" id="CHEBI:61717"/>
        <label>1</label>
    </ligand>
</feature>
<sequence length="270" mass="28260">MPCVVALASGEPPNRGKSRISRLTLSFTGWTPAAASGGVARMTKRRHIALAAAIASLGAAALAAPAVPHADARAIKAGQALFAANCASCHGIDGKGAAGHHVPDLTDDRWLFGGEDVDTFLIRPSDIATIIRHGIRADDPQTRNLAAMPALGVGHSLEPDEVAAVTEYVLKLGGQPHDEGQIALGKETFEDEGGCYDCHTVQGWGDPATGSADLTRPRTYLYGSDRAAIAATVREGRAGVSPAFGRKLSPQQIHDISVYVLTLSKSHKYI</sequence>
<dbReference type="PIRSF" id="PIRSF000006">
    <property type="entry name" value="Cbb3-Cox_fixP"/>
    <property type="match status" value="1"/>
</dbReference>
<dbReference type="GO" id="GO:0016491">
    <property type="term" value="F:oxidoreductase activity"/>
    <property type="evidence" value="ECO:0007669"/>
    <property type="project" value="UniProtKB-KW"/>
</dbReference>
<dbReference type="AlphaFoldDB" id="A0A7Y0BMR9"/>
<dbReference type="Gene3D" id="1.10.760.10">
    <property type="entry name" value="Cytochrome c-like domain"/>
    <property type="match status" value="2"/>
</dbReference>
<dbReference type="GO" id="GO:0009055">
    <property type="term" value="F:electron transfer activity"/>
    <property type="evidence" value="ECO:0007669"/>
    <property type="project" value="InterPro"/>
</dbReference>
<dbReference type="InterPro" id="IPR009056">
    <property type="entry name" value="Cyt_c-like_dom"/>
</dbReference>
<feature type="binding site" description="covalent" evidence="8">
    <location>
        <position position="198"/>
    </location>
    <ligand>
        <name>heme c</name>
        <dbReference type="ChEBI" id="CHEBI:61717"/>
        <label>2</label>
    </ligand>
</feature>
<dbReference type="Pfam" id="PF13442">
    <property type="entry name" value="Cytochrome_CBB3"/>
    <property type="match status" value="1"/>
</dbReference>
<dbReference type="GO" id="GO:0005506">
    <property type="term" value="F:iron ion binding"/>
    <property type="evidence" value="ECO:0007669"/>
    <property type="project" value="InterPro"/>
</dbReference>
<comment type="function">
    <text evidence="7">C-type cytochrome. Part of the cbb3-type cytochrome c oxidase complex.</text>
</comment>
<keyword evidence="7" id="KW-1003">Cell membrane</keyword>
<name>A0A7Y0BMR9_9SPHN</name>
<dbReference type="SUPFAM" id="SSF46626">
    <property type="entry name" value="Cytochrome c"/>
    <property type="match status" value="2"/>
</dbReference>
<evidence type="ECO:0000256" key="1">
    <source>
        <dbReference type="ARBA" id="ARBA00022448"/>
    </source>
</evidence>
<dbReference type="UniPathway" id="UPA00705"/>
<keyword evidence="7" id="KW-0406">Ion transport</keyword>
<dbReference type="PRINTS" id="PR00605">
    <property type="entry name" value="CYTCHROMECIC"/>
</dbReference>
<comment type="cofactor">
    <cofactor evidence="7 8">
        <name>heme c</name>
        <dbReference type="ChEBI" id="CHEBI:61717"/>
    </cofactor>
    <text evidence="7 8">Binds 2 heme C groups per subunit.</text>
</comment>
<dbReference type="InterPro" id="IPR050597">
    <property type="entry name" value="Cytochrome_c_Oxidase_Subunit"/>
</dbReference>
<gene>
    <name evidence="11" type="ORF">HHL27_06685</name>
</gene>
<dbReference type="Proteomes" id="UP000583556">
    <property type="component" value="Unassembled WGS sequence"/>
</dbReference>
<keyword evidence="7 9" id="KW-0472">Membrane</keyword>
<comment type="similarity">
    <text evidence="7">Belongs to the CcoP / FixP family.</text>
</comment>
<proteinExistence type="inferred from homology"/>
<reference evidence="11 12" key="1">
    <citation type="submission" date="2020-04" db="EMBL/GenBank/DDBJ databases">
        <title>Novosphingobium sp. TW-4 isolated from soil.</title>
        <authorList>
            <person name="Dahal R.H."/>
            <person name="Chaudhary D.K."/>
        </authorList>
    </citation>
    <scope>NUCLEOTIDE SEQUENCE [LARGE SCALE GENOMIC DNA]</scope>
    <source>
        <strain evidence="11 12">TW-4</strain>
    </source>
</reference>
<dbReference type="GO" id="GO:0020037">
    <property type="term" value="F:heme binding"/>
    <property type="evidence" value="ECO:0007669"/>
    <property type="project" value="InterPro"/>
</dbReference>
<keyword evidence="5 7" id="KW-0249">Electron transport</keyword>
<evidence type="ECO:0000259" key="10">
    <source>
        <dbReference type="PROSITE" id="PS51007"/>
    </source>
</evidence>
<dbReference type="GO" id="GO:0005886">
    <property type="term" value="C:plasma membrane"/>
    <property type="evidence" value="ECO:0007669"/>
    <property type="project" value="UniProtKB-SubCell"/>
</dbReference>
<evidence type="ECO:0000256" key="6">
    <source>
        <dbReference type="ARBA" id="ARBA00023004"/>
    </source>
</evidence>
<evidence type="ECO:0000256" key="5">
    <source>
        <dbReference type="ARBA" id="ARBA00022982"/>
    </source>
</evidence>
<keyword evidence="9" id="KW-1133">Transmembrane helix</keyword>
<organism evidence="11 12">
    <name type="scientific">Novosphingobium olei</name>
    <dbReference type="NCBI Taxonomy" id="2728851"/>
    <lineage>
        <taxon>Bacteria</taxon>
        <taxon>Pseudomonadati</taxon>
        <taxon>Pseudomonadota</taxon>
        <taxon>Alphaproteobacteria</taxon>
        <taxon>Sphingomonadales</taxon>
        <taxon>Sphingomonadaceae</taxon>
        <taxon>Novosphingobium</taxon>
    </lineage>
</organism>
<keyword evidence="3 7" id="KW-0679">Respiratory chain</keyword>
<dbReference type="InterPro" id="IPR008168">
    <property type="entry name" value="Cyt_C_IC"/>
</dbReference>
<feature type="domain" description="Cytochrome c" evidence="10">
    <location>
        <begin position="73"/>
        <end position="264"/>
    </location>
</feature>
<evidence type="ECO:0000256" key="9">
    <source>
        <dbReference type="SAM" id="Phobius"/>
    </source>
</evidence>
<evidence type="ECO:0000256" key="3">
    <source>
        <dbReference type="ARBA" id="ARBA00022660"/>
    </source>
</evidence>
<keyword evidence="2 7" id="KW-0349">Heme</keyword>
<evidence type="ECO:0000256" key="7">
    <source>
        <dbReference type="PIRNR" id="PIRNR000006"/>
    </source>
</evidence>
<evidence type="ECO:0000256" key="2">
    <source>
        <dbReference type="ARBA" id="ARBA00022617"/>
    </source>
</evidence>
<keyword evidence="12" id="KW-1185">Reference proteome</keyword>
<evidence type="ECO:0000313" key="11">
    <source>
        <dbReference type="EMBL" id="NML93356.1"/>
    </source>
</evidence>
<comment type="pathway">
    <text evidence="7">Energy metabolism; oxidative phosphorylation.</text>
</comment>
<evidence type="ECO:0000313" key="12">
    <source>
        <dbReference type="Proteomes" id="UP000583556"/>
    </source>
</evidence>
<keyword evidence="7" id="KW-0375">Hydrogen ion transport</keyword>
<comment type="subcellular location">
    <subcellularLocation>
        <location evidence="7">Cell inner membrane</location>
    </subcellularLocation>
</comment>
<protein>
    <recommendedName>
        <fullName evidence="7">Cbb3-type cytochrome c oxidase subunit</fullName>
    </recommendedName>
</protein>
<dbReference type="PANTHER" id="PTHR33751:SF1">
    <property type="entry name" value="CBB3-TYPE CYTOCHROME C OXIDASE SUBUNIT FIXP"/>
    <property type="match status" value="1"/>
</dbReference>
<dbReference type="GO" id="GO:0006119">
    <property type="term" value="P:oxidative phosphorylation"/>
    <property type="evidence" value="ECO:0007669"/>
    <property type="project" value="UniProtKB-UniPathway"/>
</dbReference>
<dbReference type="Pfam" id="PF00034">
    <property type="entry name" value="Cytochrom_C"/>
    <property type="match status" value="1"/>
</dbReference>
<dbReference type="GO" id="GO:1902600">
    <property type="term" value="P:proton transmembrane transport"/>
    <property type="evidence" value="ECO:0007669"/>
    <property type="project" value="UniProtKB-KW"/>
</dbReference>
<dbReference type="EMBL" id="JABBGM010000002">
    <property type="protein sequence ID" value="NML93356.1"/>
    <property type="molecule type" value="Genomic_DNA"/>
</dbReference>
<dbReference type="InterPro" id="IPR004678">
    <property type="entry name" value="Cyt_c_oxidase_cbb3_su3"/>
</dbReference>
<keyword evidence="9" id="KW-0812">Transmembrane</keyword>
<feature type="transmembrane region" description="Helical" evidence="9">
    <location>
        <begin position="48"/>
        <end position="67"/>
    </location>
</feature>